<comment type="subcellular location">
    <subcellularLocation>
        <location evidence="1">Cell membrane</location>
        <topology evidence="1">Single-pass membrane protein</topology>
    </subcellularLocation>
</comment>
<feature type="signal peptide" evidence="23">
    <location>
        <begin position="1"/>
        <end position="26"/>
    </location>
</feature>
<dbReference type="PROSITE" id="PS00653">
    <property type="entry name" value="GLYCOSYL_HYDROL_F1_2"/>
    <property type="match status" value="1"/>
</dbReference>
<keyword evidence="4" id="KW-0808">Transferase</keyword>
<dbReference type="PROSITE" id="PS50127">
    <property type="entry name" value="UBC_2"/>
    <property type="match status" value="1"/>
</dbReference>
<keyword evidence="23" id="KW-0732">Signal</keyword>
<keyword evidence="3" id="KW-1003">Cell membrane</keyword>
<name>A0A5J5D6J3_9PERO</name>
<feature type="domain" description="UBC core" evidence="25">
    <location>
        <begin position="1061"/>
        <end position="1211"/>
    </location>
</feature>
<dbReference type="FunFam" id="3.10.110.10:FF:000021">
    <property type="entry name" value="Putative ubiquitin-conjugating enzyme e2 k"/>
    <property type="match status" value="1"/>
</dbReference>
<evidence type="ECO:0000259" key="25">
    <source>
        <dbReference type="PROSITE" id="PS50127"/>
    </source>
</evidence>
<keyword evidence="5 22" id="KW-0812">Transmembrane</keyword>
<evidence type="ECO:0000256" key="20">
    <source>
        <dbReference type="ARBA" id="ARBA00080337"/>
    </source>
</evidence>
<dbReference type="InterPro" id="IPR016135">
    <property type="entry name" value="UBQ-conjugating_enzyme/RWD"/>
</dbReference>
<evidence type="ECO:0000256" key="14">
    <source>
        <dbReference type="ARBA" id="ARBA00031729"/>
    </source>
</evidence>
<evidence type="ECO:0000256" key="3">
    <source>
        <dbReference type="ARBA" id="ARBA00022475"/>
    </source>
</evidence>
<evidence type="ECO:0000256" key="21">
    <source>
        <dbReference type="PROSITE-ProRule" id="PRU10133"/>
    </source>
</evidence>
<keyword evidence="10 22" id="KW-1133">Transmembrane helix</keyword>
<evidence type="ECO:0000256" key="22">
    <source>
        <dbReference type="SAM" id="Phobius"/>
    </source>
</evidence>
<feature type="domain" description="UBA" evidence="24">
    <location>
        <begin position="1217"/>
        <end position="1257"/>
    </location>
</feature>
<dbReference type="InterPro" id="IPR009060">
    <property type="entry name" value="UBA-like_sf"/>
</dbReference>
<evidence type="ECO:0000256" key="11">
    <source>
        <dbReference type="ARBA" id="ARBA00023136"/>
    </source>
</evidence>
<evidence type="ECO:0000313" key="27">
    <source>
        <dbReference type="Proteomes" id="UP000327493"/>
    </source>
</evidence>
<sequence length="1305" mass="147230">MLNHPSSPTQFLLSLLLLVCSWNTAACCLGEGRKIWQQPKPDPIIKGQSFLQDTFPSGFLWGSGTSAFQTEGAWDQEGKGPSIWDYFTNSTVNGNLVKETANVASDSYTRWEEDVDALEYIGARSYSFSLSWPRLFPDGNARSQPNTAAVQHYSRLIERLLEKEIEPIVTLHHWDLPQVLQERYGGWKNDTLVGLFEEYAAFCFHTFGNRVRYWLTMNNPYLVAVQGYGTGVHAPGETGGPASSLTVAHNLIRAHAKAWHTYNTNYRAAQKGKVSIVLGSHWVEPQRGKATAANVELCQQSIEAVLGWFANPIFGDGDYPVSLKNKHRALLPTFSPEERLWVQTTADFFALSFGPNNLRMGQGLVQYGQTVTPDLRRILGWIKLEYGDPMVLVTEGGWFSEASVGKEDTVAIYQMKKFINQVLQAIKFDGVQVLGYSAWSLVDGFEWNYGFTVRRGLFYIDFSQPNRTRTPKTTAQYYRRVVTDNGFPSFESSREIRGRFPCKFHWGIADSTLQVHFYPFSPQFTDPQLYSWNLNGNGSLRPVPGVKIHTRRAQCTDYLAIRSHLRLFASTGASHYRFALNWSLILPQGDRSNVNIEALRYYRCVLTELKKLDLEAVVILYYPTHRASNLGLPGSLHASGGWLNYSTVEAFQEYAALCYKQLGSWVPYWITVNEPNRLVDSYSSGKEKHQAAHNLLLAHAKAWRLYERENSSQQRALVSLALHADWAKPANPFLDSHKAAAERFLLFELGRFLDPLLGTRYEEKHSKGDYPQEMKAYLKERARVMGLPESPLPSFTETEREELRGTLSFIALNHFTTRLVSPYPYTQTNFQQRQPPDHGCLILSDPTWPSSGLGQAVVPWGLRKILNWVSQRYGGALPIIVTASGVDDPAPVEDKLRQHYLRSYLHEAFKAHQLDGVNLQGFYVWKLQDRHAPQYGLFTTTQHQSKAKASIAVYKEIITHGGFPEDNTMQTCRVNELHGPCPVCAWIFEKKAILVFGGCILLSGVMLAVIFFIIIKRNQTRGIGRGVNRRRRREGVPLTLVRSDGDEAPTGREHGGTMANIAVQRIKREFKEVLKSEETSKNQIKVDLVDENFTELKGEIAGPPDTPYEGGRYQLEIKIPETYPFNPPKVRFITKIWHPNISSVTGAICLDILKDQWAAAMTLRTVLLSLQALLAAAEPDDPQDAVVANQYKQNPEMFKQTARLWSHVYAGAPVSSPEYTRKIDKLCAMGFEKNAVIVALSSKSWDVETATELLLSVFSPVALSVHCGFLTSTLPLFSMHPFIPSVWHLSFRLITSAVPPFNQSL</sequence>
<evidence type="ECO:0000256" key="7">
    <source>
        <dbReference type="ARBA" id="ARBA00022741"/>
    </source>
</evidence>
<dbReference type="SMART" id="SM00165">
    <property type="entry name" value="UBA"/>
    <property type="match status" value="1"/>
</dbReference>
<dbReference type="CDD" id="cd23800">
    <property type="entry name" value="UBCc_UBE2K"/>
    <property type="match status" value="1"/>
</dbReference>
<evidence type="ECO:0000256" key="19">
    <source>
        <dbReference type="ARBA" id="ARBA00080032"/>
    </source>
</evidence>
<gene>
    <name evidence="26" type="ORF">FQN60_010309</name>
</gene>
<evidence type="ECO:0000256" key="13">
    <source>
        <dbReference type="ARBA" id="ARBA00030012"/>
    </source>
</evidence>
<dbReference type="InterPro" id="IPR000608">
    <property type="entry name" value="UBC"/>
</dbReference>
<dbReference type="Pfam" id="PF00627">
    <property type="entry name" value="UBA"/>
    <property type="match status" value="1"/>
</dbReference>
<dbReference type="PROSITE" id="PS50030">
    <property type="entry name" value="UBA"/>
    <property type="match status" value="1"/>
</dbReference>
<dbReference type="SUPFAM" id="SSF51445">
    <property type="entry name" value="(Trans)glycosidases"/>
    <property type="match status" value="2"/>
</dbReference>
<dbReference type="GO" id="GO:0005886">
    <property type="term" value="C:plasma membrane"/>
    <property type="evidence" value="ECO:0007669"/>
    <property type="project" value="UniProtKB-SubCell"/>
</dbReference>
<dbReference type="GO" id="GO:0005524">
    <property type="term" value="F:ATP binding"/>
    <property type="evidence" value="ECO:0007669"/>
    <property type="project" value="UniProtKB-KW"/>
</dbReference>
<dbReference type="GO" id="GO:0061631">
    <property type="term" value="F:ubiquitin conjugating enzyme activity"/>
    <property type="evidence" value="ECO:0007669"/>
    <property type="project" value="UniProtKB-EC"/>
</dbReference>
<comment type="subunit">
    <text evidence="16">Interacts with RNF138/NARF. Interacts with BRCA1.</text>
</comment>
<organism evidence="26 27">
    <name type="scientific">Etheostoma spectabile</name>
    <name type="common">orangethroat darter</name>
    <dbReference type="NCBI Taxonomy" id="54343"/>
    <lineage>
        <taxon>Eukaryota</taxon>
        <taxon>Metazoa</taxon>
        <taxon>Chordata</taxon>
        <taxon>Craniata</taxon>
        <taxon>Vertebrata</taxon>
        <taxon>Euteleostomi</taxon>
        <taxon>Actinopterygii</taxon>
        <taxon>Neopterygii</taxon>
        <taxon>Teleostei</taxon>
        <taxon>Neoteleostei</taxon>
        <taxon>Acanthomorphata</taxon>
        <taxon>Eupercaria</taxon>
        <taxon>Perciformes</taxon>
        <taxon>Percoidei</taxon>
        <taxon>Percidae</taxon>
        <taxon>Etheostomatinae</taxon>
        <taxon>Etheostoma</taxon>
    </lineage>
</organism>
<dbReference type="Pfam" id="PF00232">
    <property type="entry name" value="Glyco_hydro_1"/>
    <property type="match status" value="3"/>
</dbReference>
<evidence type="ECO:0000256" key="4">
    <source>
        <dbReference type="ARBA" id="ARBA00022679"/>
    </source>
</evidence>
<evidence type="ECO:0000256" key="15">
    <source>
        <dbReference type="ARBA" id="ARBA00060858"/>
    </source>
</evidence>
<keyword evidence="11 22" id="KW-0472">Membrane</keyword>
<evidence type="ECO:0000256" key="2">
    <source>
        <dbReference type="ARBA" id="ARBA00012486"/>
    </source>
</evidence>
<dbReference type="InterPro" id="IPR017853">
    <property type="entry name" value="GH"/>
</dbReference>
<evidence type="ECO:0000256" key="18">
    <source>
        <dbReference type="ARBA" id="ARBA00076325"/>
    </source>
</evidence>
<evidence type="ECO:0000256" key="17">
    <source>
        <dbReference type="ARBA" id="ARBA00072444"/>
    </source>
</evidence>
<evidence type="ECO:0000256" key="9">
    <source>
        <dbReference type="ARBA" id="ARBA00022840"/>
    </source>
</evidence>
<dbReference type="Gene3D" id="3.10.110.10">
    <property type="entry name" value="Ubiquitin Conjugating Enzyme"/>
    <property type="match status" value="1"/>
</dbReference>
<dbReference type="GO" id="GO:0004553">
    <property type="term" value="F:hydrolase activity, hydrolyzing O-glycosyl compounds"/>
    <property type="evidence" value="ECO:0007669"/>
    <property type="project" value="InterPro"/>
</dbReference>
<dbReference type="FunFam" id="3.20.20.80:FF:000042">
    <property type="entry name" value="Klotho"/>
    <property type="match status" value="1"/>
</dbReference>
<evidence type="ECO:0000256" key="12">
    <source>
        <dbReference type="ARBA" id="ARBA00023180"/>
    </source>
</evidence>
<dbReference type="EMBL" id="VOFY01000010">
    <property type="protein sequence ID" value="KAA8588964.1"/>
    <property type="molecule type" value="Genomic_DNA"/>
</dbReference>
<dbReference type="InterPro" id="IPR033132">
    <property type="entry name" value="GH_1_N_CS"/>
</dbReference>
<comment type="similarity">
    <text evidence="15">Belongs to the glycosyl hydrolase 1 family. Klotho subfamily.</text>
</comment>
<reference evidence="26 27" key="1">
    <citation type="submission" date="2019-08" db="EMBL/GenBank/DDBJ databases">
        <title>A chromosome-level genome assembly, high-density linkage maps, and genome scans reveal the genomic architecture of hybrid incompatibilities underlying speciation via character displacement in darters (Percidae: Etheostominae).</title>
        <authorList>
            <person name="Moran R.L."/>
            <person name="Catchen J.M."/>
            <person name="Fuller R.C."/>
        </authorList>
    </citation>
    <scope>NUCLEOTIDE SEQUENCE [LARGE SCALE GENOMIC DNA]</scope>
    <source>
        <strain evidence="26">EspeVRDwgs_2016</strain>
        <tissue evidence="26">Muscle</tissue>
    </source>
</reference>
<accession>A0A5J5D6J3</accession>
<dbReference type="InterPro" id="IPR015940">
    <property type="entry name" value="UBA"/>
</dbReference>
<proteinExistence type="inferred from homology"/>
<dbReference type="SMART" id="SM00212">
    <property type="entry name" value="UBCc"/>
    <property type="match status" value="1"/>
</dbReference>
<dbReference type="InterPro" id="IPR023313">
    <property type="entry name" value="UBQ-conjugating_AS"/>
</dbReference>
<keyword evidence="27" id="KW-1185">Reference proteome</keyword>
<evidence type="ECO:0000256" key="1">
    <source>
        <dbReference type="ARBA" id="ARBA00004162"/>
    </source>
</evidence>
<keyword evidence="6" id="KW-0677">Repeat</keyword>
<keyword evidence="9" id="KW-0067">ATP-binding</keyword>
<protein>
    <recommendedName>
        <fullName evidence="17">Ubiquitin-conjugating enzyme E2 K</fullName>
        <ecNumber evidence="2">2.3.2.23</ecNumber>
    </recommendedName>
    <alternativeName>
        <fullName evidence="18">E2 ubiquitin-conjugating enzyme K</fullName>
    </alternativeName>
    <alternativeName>
        <fullName evidence="20">Huntingtin-interacting protein 2</fullName>
    </alternativeName>
    <alternativeName>
        <fullName evidence="14">Ubiquitin carrier protein</fullName>
    </alternativeName>
    <alternativeName>
        <fullName evidence="19">Ubiquitin-conjugating enzyme E2-25 kDa</fullName>
    </alternativeName>
    <alternativeName>
        <fullName evidence="13">Ubiquitin-protein ligase</fullName>
    </alternativeName>
</protein>
<evidence type="ECO:0000256" key="10">
    <source>
        <dbReference type="ARBA" id="ARBA00022989"/>
    </source>
</evidence>
<dbReference type="PANTHER" id="PTHR10353:SF68">
    <property type="entry name" value="BETA-KLOTHO"/>
    <property type="match status" value="1"/>
</dbReference>
<keyword evidence="12" id="KW-0325">Glycoprotein</keyword>
<dbReference type="EC" id="2.3.2.23" evidence="2"/>
<dbReference type="PROSITE" id="PS00183">
    <property type="entry name" value="UBC_1"/>
    <property type="match status" value="1"/>
</dbReference>
<evidence type="ECO:0000256" key="16">
    <source>
        <dbReference type="ARBA" id="ARBA00062255"/>
    </source>
</evidence>
<dbReference type="Gene3D" id="1.10.8.10">
    <property type="entry name" value="DNA helicase RuvA subunit, C-terminal domain"/>
    <property type="match status" value="1"/>
</dbReference>
<feature type="transmembrane region" description="Helical" evidence="22">
    <location>
        <begin position="992"/>
        <end position="1015"/>
    </location>
</feature>
<dbReference type="InterPro" id="IPR001360">
    <property type="entry name" value="Glyco_hydro_1"/>
</dbReference>
<dbReference type="SUPFAM" id="SSF46934">
    <property type="entry name" value="UBA-like"/>
    <property type="match status" value="1"/>
</dbReference>
<keyword evidence="7" id="KW-0547">Nucleotide-binding</keyword>
<feature type="active site" description="Glycyl thioester intermediate" evidence="21">
    <location>
        <position position="1149"/>
    </location>
</feature>
<keyword evidence="8" id="KW-0833">Ubl conjugation pathway</keyword>
<dbReference type="SUPFAM" id="SSF54495">
    <property type="entry name" value="UBC-like"/>
    <property type="match status" value="1"/>
</dbReference>
<evidence type="ECO:0000256" key="8">
    <source>
        <dbReference type="ARBA" id="ARBA00022786"/>
    </source>
</evidence>
<feature type="chain" id="PRO_5023821090" description="Ubiquitin-conjugating enzyme E2 K" evidence="23">
    <location>
        <begin position="27"/>
        <end position="1305"/>
    </location>
</feature>
<evidence type="ECO:0000256" key="23">
    <source>
        <dbReference type="SAM" id="SignalP"/>
    </source>
</evidence>
<evidence type="ECO:0000256" key="5">
    <source>
        <dbReference type="ARBA" id="ARBA00022692"/>
    </source>
</evidence>
<dbReference type="Gene3D" id="3.20.20.80">
    <property type="entry name" value="Glycosidases"/>
    <property type="match status" value="2"/>
</dbReference>
<feature type="non-terminal residue" evidence="26">
    <location>
        <position position="1305"/>
    </location>
</feature>
<dbReference type="FunFam" id="3.20.20.80:FF:000062">
    <property type="entry name" value="Klotho"/>
    <property type="match status" value="1"/>
</dbReference>
<evidence type="ECO:0000313" key="26">
    <source>
        <dbReference type="EMBL" id="KAA8588964.1"/>
    </source>
</evidence>
<evidence type="ECO:0000256" key="6">
    <source>
        <dbReference type="ARBA" id="ARBA00022737"/>
    </source>
</evidence>
<dbReference type="Pfam" id="PF00179">
    <property type="entry name" value="UQ_con"/>
    <property type="match status" value="1"/>
</dbReference>
<dbReference type="PANTHER" id="PTHR10353">
    <property type="entry name" value="GLYCOSYL HYDROLASE"/>
    <property type="match status" value="1"/>
</dbReference>
<dbReference type="Proteomes" id="UP000327493">
    <property type="component" value="Chromosome 10"/>
</dbReference>
<evidence type="ECO:0000259" key="24">
    <source>
        <dbReference type="PROSITE" id="PS50030"/>
    </source>
</evidence>
<dbReference type="FunFam" id="1.10.8.10:FF:000010">
    <property type="entry name" value="Putative ubiquitin-conjugating enzyme e2 k"/>
    <property type="match status" value="1"/>
</dbReference>
<dbReference type="GO" id="GO:0005975">
    <property type="term" value="P:carbohydrate metabolic process"/>
    <property type="evidence" value="ECO:0007669"/>
    <property type="project" value="InterPro"/>
</dbReference>
<comment type="caution">
    <text evidence="26">The sequence shown here is derived from an EMBL/GenBank/DDBJ whole genome shotgun (WGS) entry which is preliminary data.</text>
</comment>